<dbReference type="SUPFAM" id="SSF50475">
    <property type="entry name" value="FMN-binding split barrel"/>
    <property type="match status" value="1"/>
</dbReference>
<name>A0A484HDX3_9BACT</name>
<dbReference type="Pfam" id="PF12900">
    <property type="entry name" value="Pyridox_ox_2"/>
    <property type="match status" value="1"/>
</dbReference>
<dbReference type="EMBL" id="CAACVI010000001">
    <property type="protein sequence ID" value="VEN72676.1"/>
    <property type="molecule type" value="Genomic_DNA"/>
</dbReference>
<organism evidence="1">
    <name type="scientific">uncultured Desulfobacteraceae bacterium</name>
    <dbReference type="NCBI Taxonomy" id="218296"/>
    <lineage>
        <taxon>Bacteria</taxon>
        <taxon>Pseudomonadati</taxon>
        <taxon>Thermodesulfobacteriota</taxon>
        <taxon>Desulfobacteria</taxon>
        <taxon>Desulfobacterales</taxon>
        <taxon>Desulfobacteraceae</taxon>
        <taxon>environmental samples</taxon>
    </lineage>
</organism>
<dbReference type="InterPro" id="IPR024747">
    <property type="entry name" value="Pyridox_Oxase-rel"/>
</dbReference>
<dbReference type="InterPro" id="IPR012349">
    <property type="entry name" value="Split_barrel_FMN-bd"/>
</dbReference>
<evidence type="ECO:0000313" key="1">
    <source>
        <dbReference type="EMBL" id="VEN72676.1"/>
    </source>
</evidence>
<reference evidence="1" key="1">
    <citation type="submission" date="2019-01" db="EMBL/GenBank/DDBJ databases">
        <authorList>
            <consortium name="Genoscope - CEA"/>
            <person name="William W."/>
        </authorList>
    </citation>
    <scope>NUCLEOTIDE SEQUENCE</scope>
    <source>
        <strain evidence="1">CR-1</strain>
    </source>
</reference>
<sequence>MRRKDRMPPDDETMSIIEKGEYGILSAVSPSGDPHGTPLNYCVINGDIYFHCALEGEKLDHIANHPKVSFCVVGETEIQPEKFTTKYESGVVKGTAVEVTGEEKQMALEGLIKKYSPGFTREGLEYIRKAKGKTKVIRIVTESVTGKANR</sequence>
<protein>
    <submittedName>
        <fullName evidence="1">MFS transporter</fullName>
    </submittedName>
</protein>
<dbReference type="Gene3D" id="2.30.110.10">
    <property type="entry name" value="Electron Transport, Fmn-binding Protein, Chain A"/>
    <property type="match status" value="1"/>
</dbReference>
<accession>A0A484HDX3</accession>
<proteinExistence type="predicted"/>
<dbReference type="PANTHER" id="PTHR34071:SF2">
    <property type="entry name" value="FLAVIN-NUCLEOTIDE-BINDING PROTEIN"/>
    <property type="match status" value="1"/>
</dbReference>
<gene>
    <name evidence="1" type="ORF">EPICR_10175</name>
</gene>
<dbReference type="PANTHER" id="PTHR34071">
    <property type="entry name" value="5-NITROIMIDAZOLE ANTIBIOTICS RESISTANCE PROTEIN, NIMA-FAMILY-RELATED PROTEIN-RELATED"/>
    <property type="match status" value="1"/>
</dbReference>
<dbReference type="AlphaFoldDB" id="A0A484HDX3"/>